<feature type="chain" id="PRO_5047073385" evidence="1">
    <location>
        <begin position="19"/>
        <end position="359"/>
    </location>
</feature>
<reference evidence="2 3" key="1">
    <citation type="submission" date="2018-06" db="EMBL/GenBank/DDBJ databases">
        <title>Genomic Encyclopedia of Archaeal and Bacterial Type Strains, Phase II (KMG-II): from individual species to whole genera.</title>
        <authorList>
            <person name="Goeker M."/>
        </authorList>
    </citation>
    <scope>NUCLEOTIDE SEQUENCE [LARGE SCALE GENOMIC DNA]</scope>
    <source>
        <strain evidence="2 3">DSM 17205</strain>
    </source>
</reference>
<comment type="caution">
    <text evidence="2">The sequence shown here is derived from an EMBL/GenBank/DDBJ whole genome shotgun (WGS) entry which is preliminary data.</text>
</comment>
<evidence type="ECO:0000256" key="1">
    <source>
        <dbReference type="SAM" id="SignalP"/>
    </source>
</evidence>
<dbReference type="Proteomes" id="UP000248584">
    <property type="component" value="Unassembled WGS sequence"/>
</dbReference>
<dbReference type="Pfam" id="PF13715">
    <property type="entry name" value="CarbopepD_reg_2"/>
    <property type="match status" value="2"/>
</dbReference>
<dbReference type="SUPFAM" id="SSF49464">
    <property type="entry name" value="Carboxypeptidase regulatory domain-like"/>
    <property type="match status" value="2"/>
</dbReference>
<dbReference type="Gene3D" id="2.60.40.1120">
    <property type="entry name" value="Carboxypeptidase-like, regulatory domain"/>
    <property type="match status" value="2"/>
</dbReference>
<name>A0ABX5PYL6_9FLAO</name>
<proteinExistence type="predicted"/>
<gene>
    <name evidence="2" type="ORF">LX97_01682</name>
</gene>
<sequence length="359" mass="41010">MNQFLVLLSFLVSSFCFSQRTITGTVSGPDGETLLGVTISIKGTGFFTYTDFDGKYSIEALPEDILIFNIGYEPTEVKVGNQGVINLDFSKVPHKRTVTGVVSDSDDVLLGATVVVKGTSVFAETDFDGNYSLEASPEDVLVFSYTGYDPQEIVVGNKKVINVTLTSDLILCYFPYVPQNQIYLQYGINYKTWGAYYKNNSNFLNSSIEISYATDFENNSQTAVALEKRIYFTNNFSMKIKASTENADFDNMQYHSYKLQSEKDIALFGSYDFLKLQLIGGYLNYKGKLDFENYGYGIGIEKKITRFLNVEANYINWNKVEEYNLRMNYRWRSWNITGNYKHLSDYEEFQLGLGYNFYF</sequence>
<evidence type="ECO:0000313" key="2">
    <source>
        <dbReference type="EMBL" id="PZX40909.1"/>
    </source>
</evidence>
<evidence type="ECO:0000313" key="3">
    <source>
        <dbReference type="Proteomes" id="UP000248584"/>
    </source>
</evidence>
<dbReference type="EMBL" id="QKZR01000002">
    <property type="protein sequence ID" value="PZX40909.1"/>
    <property type="molecule type" value="Genomic_DNA"/>
</dbReference>
<accession>A0ABX5PYL6</accession>
<dbReference type="InterPro" id="IPR008969">
    <property type="entry name" value="CarboxyPept-like_regulatory"/>
</dbReference>
<organism evidence="2 3">
    <name type="scientific">Nonlabens dokdonensis</name>
    <dbReference type="NCBI Taxonomy" id="328515"/>
    <lineage>
        <taxon>Bacteria</taxon>
        <taxon>Pseudomonadati</taxon>
        <taxon>Bacteroidota</taxon>
        <taxon>Flavobacteriia</taxon>
        <taxon>Flavobacteriales</taxon>
        <taxon>Flavobacteriaceae</taxon>
        <taxon>Nonlabens</taxon>
    </lineage>
</organism>
<keyword evidence="3" id="KW-1185">Reference proteome</keyword>
<feature type="signal peptide" evidence="1">
    <location>
        <begin position="1"/>
        <end position="18"/>
    </location>
</feature>
<dbReference type="RefSeq" id="WP_015362880.1">
    <property type="nucleotide sequence ID" value="NZ_QKZR01000002.1"/>
</dbReference>
<keyword evidence="1" id="KW-0732">Signal</keyword>
<protein>
    <submittedName>
        <fullName evidence="2">Carboxypeptidase-like protein</fullName>
    </submittedName>
</protein>